<dbReference type="Proteomes" id="UP000199073">
    <property type="component" value="Unassembled WGS sequence"/>
</dbReference>
<dbReference type="InterPro" id="IPR000523">
    <property type="entry name" value="Mg_chelatse_chII-like_cat_dom"/>
</dbReference>
<dbReference type="GO" id="GO:0005524">
    <property type="term" value="F:ATP binding"/>
    <property type="evidence" value="ECO:0007669"/>
    <property type="project" value="InterPro"/>
</dbReference>
<dbReference type="InterPro" id="IPR025158">
    <property type="entry name" value="Mg_chelat-rel_C"/>
</dbReference>
<evidence type="ECO:0000313" key="3">
    <source>
        <dbReference type="EMBL" id="SDP16712.1"/>
    </source>
</evidence>
<accession>A0A1H0QH96</accession>
<dbReference type="InterPro" id="IPR045006">
    <property type="entry name" value="CHLI-like"/>
</dbReference>
<dbReference type="InterPro" id="IPR027417">
    <property type="entry name" value="P-loop_NTPase"/>
</dbReference>
<dbReference type="Pfam" id="PF01078">
    <property type="entry name" value="Mg_chelatase"/>
    <property type="match status" value="1"/>
</dbReference>
<dbReference type="Gene3D" id="3.40.50.300">
    <property type="entry name" value="P-loop containing nucleotide triphosphate hydrolases"/>
    <property type="match status" value="1"/>
</dbReference>
<feature type="domain" description="Mg chelatase-related protein C-terminal" evidence="2">
    <location>
        <begin position="66"/>
        <end position="162"/>
    </location>
</feature>
<evidence type="ECO:0000313" key="4">
    <source>
        <dbReference type="Proteomes" id="UP000199073"/>
    </source>
</evidence>
<name>A0A1H0QH96_9BACT</name>
<dbReference type="SUPFAM" id="SSF52540">
    <property type="entry name" value="P-loop containing nucleoside triphosphate hydrolases"/>
    <property type="match status" value="1"/>
</dbReference>
<dbReference type="STRING" id="91360.SAMN05660330_01964"/>
<dbReference type="AlphaFoldDB" id="A0A1H0QH96"/>
<dbReference type="PANTHER" id="PTHR32039:SF7">
    <property type="entry name" value="COMPETENCE PROTEIN COMM"/>
    <property type="match status" value="1"/>
</dbReference>
<proteinExistence type="predicted"/>
<feature type="domain" description="Magnesium chelatase ChlI-like catalytic" evidence="1">
    <location>
        <begin position="8"/>
        <end position="58"/>
    </location>
</feature>
<dbReference type="OrthoDB" id="9813147at2"/>
<evidence type="ECO:0000259" key="2">
    <source>
        <dbReference type="Pfam" id="PF13335"/>
    </source>
</evidence>
<gene>
    <name evidence="3" type="ORF">SAMN05660330_01964</name>
</gene>
<organism evidence="3 4">
    <name type="scientific">Desulforhopalus singaporensis</name>
    <dbReference type="NCBI Taxonomy" id="91360"/>
    <lineage>
        <taxon>Bacteria</taxon>
        <taxon>Pseudomonadati</taxon>
        <taxon>Thermodesulfobacteriota</taxon>
        <taxon>Desulfobulbia</taxon>
        <taxon>Desulfobulbales</taxon>
        <taxon>Desulfocapsaceae</taxon>
        <taxon>Desulforhopalus</taxon>
    </lineage>
</organism>
<protein>
    <submittedName>
        <fullName evidence="3">Magnesium chelatase family protein</fullName>
    </submittedName>
</protein>
<sequence length="167" mass="19466">MVIDDNKAMKLCPCGFLGDHRNRCNCTEREIKRYTGKISGPLLDRIDIHLLTQHLEFRELNSRERGEESAVIRKRVDRAREIQLDRYRDSKNIHCNAHMASNHIEKYCKLDISSKNLLHRSVDRLGLSARAYHRILKVARTIADLDQKSVIDKKHLAEAIQLSRKII</sequence>
<dbReference type="RefSeq" id="WP_092222298.1">
    <property type="nucleotide sequence ID" value="NZ_FNJI01000012.1"/>
</dbReference>
<dbReference type="EMBL" id="FNJI01000012">
    <property type="protein sequence ID" value="SDP16712.1"/>
    <property type="molecule type" value="Genomic_DNA"/>
</dbReference>
<keyword evidence="4" id="KW-1185">Reference proteome</keyword>
<dbReference type="Pfam" id="PF13335">
    <property type="entry name" value="Mg_chelatase_C"/>
    <property type="match status" value="1"/>
</dbReference>
<reference evidence="3 4" key="1">
    <citation type="submission" date="2016-10" db="EMBL/GenBank/DDBJ databases">
        <authorList>
            <person name="de Groot N.N."/>
        </authorList>
    </citation>
    <scope>NUCLEOTIDE SEQUENCE [LARGE SCALE GENOMIC DNA]</scope>
    <source>
        <strain evidence="3 4">DSM 12130</strain>
    </source>
</reference>
<dbReference type="PANTHER" id="PTHR32039">
    <property type="entry name" value="MAGNESIUM-CHELATASE SUBUNIT CHLI"/>
    <property type="match status" value="1"/>
</dbReference>
<evidence type="ECO:0000259" key="1">
    <source>
        <dbReference type="Pfam" id="PF01078"/>
    </source>
</evidence>